<dbReference type="Proteomes" id="UP000067523">
    <property type="component" value="Chromosome"/>
</dbReference>
<sequence length="80" mass="8985">MQFNTTFLPADFSQNKLKVLSLVKLLVQIKDNDGTIIEAFETVSSEKIYTINSTLTDNMRVEVSVVQGEIVEFYPVVTAL</sequence>
<dbReference type="RefSeq" id="WP_208927791.1">
    <property type="nucleotide sequence ID" value="NZ_CP013655.1"/>
</dbReference>
<dbReference type="KEGG" id="erx:ATZ35_13960"/>
<keyword evidence="2" id="KW-1185">Reference proteome</keyword>
<proteinExistence type="predicted"/>
<name>A0A0U2VY44_9ENTE</name>
<reference evidence="2" key="1">
    <citation type="submission" date="2015-12" db="EMBL/GenBank/DDBJ databases">
        <authorList>
            <person name="Lauer A."/>
            <person name="Humrighouse B."/>
            <person name="Loparev V."/>
            <person name="Shewmaker P.L."/>
            <person name="Whitney A.M."/>
            <person name="McLaughlin R.W."/>
        </authorList>
    </citation>
    <scope>NUCLEOTIDE SEQUENCE [LARGE SCALE GENOMIC DNA]</scope>
    <source>
        <strain evidence="2">LMG 26678</strain>
    </source>
</reference>
<dbReference type="AlphaFoldDB" id="A0A0U2VY44"/>
<evidence type="ECO:0000313" key="2">
    <source>
        <dbReference type="Proteomes" id="UP000067523"/>
    </source>
</evidence>
<gene>
    <name evidence="1" type="ORF">ATZ35_13960</name>
</gene>
<evidence type="ECO:0000313" key="1">
    <source>
        <dbReference type="EMBL" id="ALS38212.1"/>
    </source>
</evidence>
<organism evidence="1 2">
    <name type="scientific">Enterococcus rotai</name>
    <dbReference type="NCBI Taxonomy" id="118060"/>
    <lineage>
        <taxon>Bacteria</taxon>
        <taxon>Bacillati</taxon>
        <taxon>Bacillota</taxon>
        <taxon>Bacilli</taxon>
        <taxon>Lactobacillales</taxon>
        <taxon>Enterococcaceae</taxon>
        <taxon>Enterococcus</taxon>
    </lineage>
</organism>
<dbReference type="EMBL" id="CP013655">
    <property type="protein sequence ID" value="ALS38212.1"/>
    <property type="molecule type" value="Genomic_DNA"/>
</dbReference>
<protein>
    <submittedName>
        <fullName evidence="1">Uncharacterized protein</fullName>
    </submittedName>
</protein>
<accession>A0A0U2VY44</accession>
<dbReference type="STRING" id="118060.ATZ35_13960"/>